<comment type="caution">
    <text evidence="1">The sequence shown here is derived from an EMBL/GenBank/DDBJ whole genome shotgun (WGS) entry which is preliminary data.</text>
</comment>
<dbReference type="STRING" id="1802301.A2664_00180"/>
<name>A0A1G2M474_9BACT</name>
<evidence type="ECO:0008006" key="3">
    <source>
        <dbReference type="Google" id="ProtNLM"/>
    </source>
</evidence>
<dbReference type="SUPFAM" id="SSF89392">
    <property type="entry name" value="Prokaryotic lipoproteins and lipoprotein localization factors"/>
    <property type="match status" value="1"/>
</dbReference>
<accession>A0A1G2M474</accession>
<protein>
    <recommendedName>
        <fullName evidence="3">Outer membrane lipoprotein-sorting protein</fullName>
    </recommendedName>
</protein>
<dbReference type="PANTHER" id="PTHR37507">
    <property type="entry name" value="SPORULATION PROTEIN YDCC"/>
    <property type="match status" value="1"/>
</dbReference>
<proteinExistence type="predicted"/>
<sequence length="276" mass="30550">MNKNLAHIFIPIFGILVSSILMLPSFAADLPAEAGLSLDDLIAKIQSNQSKIHDMYAETTTTITSNMVMPGQESRGTQKIIQKSKMWTKGQDKSKIEMLSPTRQITIINGDQMATINPETGQKVVQDLKKLRDKSGGLAGGQSGQMTLDKISEFFYLSVRKLDPSTTEGVNTYVVTGVPKKENKFMGKMEFYVDSERWAPVKILMYDPKNRPMSQTEIEYSSVEDKSATASEGSVIFVPLKNKSVVSSPMGKMEIEVEYTTVKVNGGISDKEFVVE</sequence>
<organism evidence="1 2">
    <name type="scientific">Candidatus Taylorbacteria bacterium RIFCSPHIGHO2_01_FULL_46_22b</name>
    <dbReference type="NCBI Taxonomy" id="1802301"/>
    <lineage>
        <taxon>Bacteria</taxon>
        <taxon>Candidatus Tayloriibacteriota</taxon>
    </lineage>
</organism>
<reference evidence="1 2" key="1">
    <citation type="journal article" date="2016" name="Nat. Commun.">
        <title>Thousands of microbial genomes shed light on interconnected biogeochemical processes in an aquifer system.</title>
        <authorList>
            <person name="Anantharaman K."/>
            <person name="Brown C.T."/>
            <person name="Hug L.A."/>
            <person name="Sharon I."/>
            <person name="Castelle C.J."/>
            <person name="Probst A.J."/>
            <person name="Thomas B.C."/>
            <person name="Singh A."/>
            <person name="Wilkins M.J."/>
            <person name="Karaoz U."/>
            <person name="Brodie E.L."/>
            <person name="Williams K.H."/>
            <person name="Hubbard S.S."/>
            <person name="Banfield J.F."/>
        </authorList>
    </citation>
    <scope>NUCLEOTIDE SEQUENCE [LARGE SCALE GENOMIC DNA]</scope>
</reference>
<evidence type="ECO:0000313" key="2">
    <source>
        <dbReference type="Proteomes" id="UP000178873"/>
    </source>
</evidence>
<dbReference type="Gene3D" id="2.50.20.10">
    <property type="entry name" value="Lipoprotein localisation LolA/LolB/LppX"/>
    <property type="match status" value="1"/>
</dbReference>
<dbReference type="InterPro" id="IPR052944">
    <property type="entry name" value="Sporulation_related"/>
</dbReference>
<dbReference type="PANTHER" id="PTHR37507:SF2">
    <property type="entry name" value="SPORULATION PROTEIN YDCC"/>
    <property type="match status" value="1"/>
</dbReference>
<gene>
    <name evidence="1" type="ORF">A2664_00180</name>
</gene>
<dbReference type="InterPro" id="IPR029046">
    <property type="entry name" value="LolA/LolB/LppX"/>
</dbReference>
<dbReference type="EMBL" id="MHRF01000002">
    <property type="protein sequence ID" value="OHA18700.1"/>
    <property type="molecule type" value="Genomic_DNA"/>
</dbReference>
<dbReference type="AlphaFoldDB" id="A0A1G2M474"/>
<dbReference type="Proteomes" id="UP000178873">
    <property type="component" value="Unassembled WGS sequence"/>
</dbReference>
<evidence type="ECO:0000313" key="1">
    <source>
        <dbReference type="EMBL" id="OHA18700.1"/>
    </source>
</evidence>